<feature type="compositionally biased region" description="Polar residues" evidence="7">
    <location>
        <begin position="684"/>
        <end position="695"/>
    </location>
</feature>
<dbReference type="GO" id="GO:0006351">
    <property type="term" value="P:DNA-templated transcription"/>
    <property type="evidence" value="ECO:0007669"/>
    <property type="project" value="InterPro"/>
</dbReference>
<comment type="caution">
    <text evidence="9">The sequence shown here is derived from an EMBL/GenBank/DDBJ whole genome shotgun (WGS) entry which is preliminary data.</text>
</comment>
<evidence type="ECO:0000313" key="9">
    <source>
        <dbReference type="EMBL" id="KAH7125261.1"/>
    </source>
</evidence>
<dbReference type="Proteomes" id="UP000700596">
    <property type="component" value="Unassembled WGS sequence"/>
</dbReference>
<name>A0A9P9DVF4_9PLEO</name>
<protein>
    <submittedName>
        <fullName evidence="9">Fungal-specific transcription factor domain-containing protein</fullName>
    </submittedName>
</protein>
<dbReference type="AlphaFoldDB" id="A0A9P9DVF4"/>
<dbReference type="SMART" id="SM00906">
    <property type="entry name" value="Fungal_trans"/>
    <property type="match status" value="1"/>
</dbReference>
<feature type="compositionally biased region" description="Polar residues" evidence="7">
    <location>
        <begin position="53"/>
        <end position="73"/>
    </location>
</feature>
<accession>A0A9P9DVF4</accession>
<dbReference type="PANTHER" id="PTHR31313:SF81">
    <property type="entry name" value="TY1 ENHANCER ACTIVATOR"/>
    <property type="match status" value="1"/>
</dbReference>
<dbReference type="InterPro" id="IPR051615">
    <property type="entry name" value="Transcr_Regulatory_Elem"/>
</dbReference>
<proteinExistence type="predicted"/>
<evidence type="ECO:0000259" key="8">
    <source>
        <dbReference type="SMART" id="SM00906"/>
    </source>
</evidence>
<dbReference type="GO" id="GO:0008270">
    <property type="term" value="F:zinc ion binding"/>
    <property type="evidence" value="ECO:0007669"/>
    <property type="project" value="InterPro"/>
</dbReference>
<keyword evidence="5" id="KW-0804">Transcription</keyword>
<sequence length="794" mass="88561">MGNTTCARSPWPWPDARQLGPFSCDGGTPVCATCTAVYKTPCHYDGQGETRRANNATSSAQKRNNTSVSDPVDNNNNNINNINNNAQFLLESIRTLPESDAHDLIQHIRRDPHLDVPGLADVWRKTVTLPIHPPPEQASLERDLSLLIGKPAVTRSGESRHFGHTSGLGLVPEDENYTRSNMRLAQPLEEHQNGTWTSVTDDIAFVERLLDLYFKWSHPFYVIFSRECFYKDFRSGRHKYCNPLLVNAILAYACHFTDEPAGRTDPHNFRTAGDHFFAEARRLLYEDETPSLLTTQAMCVMSMREPSAGRDSSGFMYIGRCMRMAVELGLHLNNTSPDLNLTPSEVEVRKVTFWGCFTVETVWALCVGRISQLPRASITLDKPILDEPTLGANFYDPNPPGVVTSRVFLQEFSTLSELINDNNQMYFAPRERFTSRRLLDMYNKYQFWYQNLPAPLRLPEGPNVQPQPHIVMLHMLYYTVLVHLFRPMLKVDLIHSDLRPRDICIDSANKVTDLLRLYRKWYDMRACQLVLTHILLSVGVVHLLYSSENSTISSNLVATCQALEDLSVCHYFGARSFKIIHALAKTWNIPWPEALRLSKLVPDENAPLVSPALETLYTSRSTSSAALDALANSYGTNQSQIPTHSLNPAGPRRESLSMFATNNTRNPYPSHPALSGTAGPGLTAHTNPPSPSTIAPPSHAPAEQLFWTPMPGVGVPIIPRSNYQMSPMDLNNMLGGVDDWDRFGRDGFKMSDTWTAEAIGYGAGNGAAGPVVGSHGQHGGYEWWGGPPPGTEGQ</sequence>
<evidence type="ECO:0000313" key="10">
    <source>
        <dbReference type="Proteomes" id="UP000700596"/>
    </source>
</evidence>
<evidence type="ECO:0000256" key="4">
    <source>
        <dbReference type="ARBA" id="ARBA00023125"/>
    </source>
</evidence>
<dbReference type="EMBL" id="JAGMWT010000007">
    <property type="protein sequence ID" value="KAH7125261.1"/>
    <property type="molecule type" value="Genomic_DNA"/>
</dbReference>
<feature type="domain" description="Xylanolytic transcriptional activator regulatory" evidence="8">
    <location>
        <begin position="314"/>
        <end position="389"/>
    </location>
</feature>
<dbReference type="PANTHER" id="PTHR31313">
    <property type="entry name" value="TY1 ENHANCER ACTIVATOR"/>
    <property type="match status" value="1"/>
</dbReference>
<gene>
    <name evidence="9" type="ORF">B0J11DRAFT_527856</name>
</gene>
<reference evidence="9" key="1">
    <citation type="journal article" date="2021" name="Nat. Commun.">
        <title>Genetic determinants of endophytism in the Arabidopsis root mycobiome.</title>
        <authorList>
            <person name="Mesny F."/>
            <person name="Miyauchi S."/>
            <person name="Thiergart T."/>
            <person name="Pickel B."/>
            <person name="Atanasova L."/>
            <person name="Karlsson M."/>
            <person name="Huettel B."/>
            <person name="Barry K.W."/>
            <person name="Haridas S."/>
            <person name="Chen C."/>
            <person name="Bauer D."/>
            <person name="Andreopoulos W."/>
            <person name="Pangilinan J."/>
            <person name="LaButti K."/>
            <person name="Riley R."/>
            <person name="Lipzen A."/>
            <person name="Clum A."/>
            <person name="Drula E."/>
            <person name="Henrissat B."/>
            <person name="Kohler A."/>
            <person name="Grigoriev I.V."/>
            <person name="Martin F.M."/>
            <person name="Hacquard S."/>
        </authorList>
    </citation>
    <scope>NUCLEOTIDE SEQUENCE</scope>
    <source>
        <strain evidence="9">MPI-CAGE-CH-0243</strain>
    </source>
</reference>
<dbReference type="GO" id="GO:0003677">
    <property type="term" value="F:DNA binding"/>
    <property type="evidence" value="ECO:0007669"/>
    <property type="project" value="UniProtKB-KW"/>
</dbReference>
<dbReference type="CDD" id="cd12148">
    <property type="entry name" value="fungal_TF_MHR"/>
    <property type="match status" value="1"/>
</dbReference>
<keyword evidence="6" id="KW-0539">Nucleus</keyword>
<keyword evidence="4" id="KW-0238">DNA-binding</keyword>
<keyword evidence="3" id="KW-0805">Transcription regulation</keyword>
<keyword evidence="1" id="KW-0479">Metal-binding</keyword>
<dbReference type="OrthoDB" id="2162761at2759"/>
<evidence type="ECO:0000256" key="3">
    <source>
        <dbReference type="ARBA" id="ARBA00023015"/>
    </source>
</evidence>
<dbReference type="Pfam" id="PF04082">
    <property type="entry name" value="Fungal_trans"/>
    <property type="match status" value="1"/>
</dbReference>
<evidence type="ECO:0000256" key="7">
    <source>
        <dbReference type="SAM" id="MobiDB-lite"/>
    </source>
</evidence>
<feature type="region of interest" description="Disordered" evidence="7">
    <location>
        <begin position="50"/>
        <end position="80"/>
    </location>
</feature>
<dbReference type="InterPro" id="IPR007219">
    <property type="entry name" value="XnlR_reg_dom"/>
</dbReference>
<evidence type="ECO:0000256" key="2">
    <source>
        <dbReference type="ARBA" id="ARBA00022833"/>
    </source>
</evidence>
<evidence type="ECO:0000256" key="1">
    <source>
        <dbReference type="ARBA" id="ARBA00022723"/>
    </source>
</evidence>
<keyword evidence="10" id="KW-1185">Reference proteome</keyword>
<feature type="region of interest" description="Disordered" evidence="7">
    <location>
        <begin position="660"/>
        <end position="696"/>
    </location>
</feature>
<keyword evidence="2" id="KW-0862">Zinc</keyword>
<evidence type="ECO:0000256" key="6">
    <source>
        <dbReference type="ARBA" id="ARBA00023242"/>
    </source>
</evidence>
<evidence type="ECO:0000256" key="5">
    <source>
        <dbReference type="ARBA" id="ARBA00023163"/>
    </source>
</evidence>
<organism evidence="9 10">
    <name type="scientific">Dendryphion nanum</name>
    <dbReference type="NCBI Taxonomy" id="256645"/>
    <lineage>
        <taxon>Eukaryota</taxon>
        <taxon>Fungi</taxon>
        <taxon>Dikarya</taxon>
        <taxon>Ascomycota</taxon>
        <taxon>Pezizomycotina</taxon>
        <taxon>Dothideomycetes</taxon>
        <taxon>Pleosporomycetidae</taxon>
        <taxon>Pleosporales</taxon>
        <taxon>Torulaceae</taxon>
        <taxon>Dendryphion</taxon>
    </lineage>
</organism>